<keyword evidence="7" id="KW-1185">Reference proteome</keyword>
<evidence type="ECO:0000256" key="2">
    <source>
        <dbReference type="ARBA" id="ARBA00022692"/>
    </source>
</evidence>
<evidence type="ECO:0000256" key="4">
    <source>
        <dbReference type="ARBA" id="ARBA00023012"/>
    </source>
</evidence>
<dbReference type="Proteomes" id="UP000323454">
    <property type="component" value="Unassembled WGS sequence"/>
</dbReference>
<gene>
    <name evidence="6" type="ORF">F0L68_38595</name>
</gene>
<evidence type="ECO:0000313" key="7">
    <source>
        <dbReference type="Proteomes" id="UP000323454"/>
    </source>
</evidence>
<evidence type="ECO:0000259" key="5">
    <source>
        <dbReference type="PROSITE" id="PS50885"/>
    </source>
</evidence>
<reference evidence="6 7" key="2">
    <citation type="submission" date="2019-09" db="EMBL/GenBank/DDBJ databases">
        <authorList>
            <person name="Jin C."/>
        </authorList>
    </citation>
    <scope>NUCLEOTIDE SEQUENCE [LARGE SCALE GENOMIC DNA]</scope>
    <source>
        <strain evidence="6 7">AN110305</strain>
    </source>
</reference>
<comment type="caution">
    <text evidence="6">The sequence shown here is derived from an EMBL/GenBank/DDBJ whole genome shotgun (WGS) entry which is preliminary data.</text>
</comment>
<organism evidence="6 7">
    <name type="scientific">Solihabitans fulvus</name>
    <dbReference type="NCBI Taxonomy" id="1892852"/>
    <lineage>
        <taxon>Bacteria</taxon>
        <taxon>Bacillati</taxon>
        <taxon>Actinomycetota</taxon>
        <taxon>Actinomycetes</taxon>
        <taxon>Pseudonocardiales</taxon>
        <taxon>Pseudonocardiaceae</taxon>
        <taxon>Solihabitans</taxon>
    </lineage>
</organism>
<proteinExistence type="predicted"/>
<keyword evidence="2" id="KW-0812">Transmembrane</keyword>
<feature type="domain" description="HAMP" evidence="5">
    <location>
        <begin position="20"/>
        <end position="66"/>
    </location>
</feature>
<dbReference type="EMBL" id="VUOB01000087">
    <property type="protein sequence ID" value="KAA2250931.1"/>
    <property type="molecule type" value="Genomic_DNA"/>
</dbReference>
<keyword evidence="3" id="KW-0472">Membrane</keyword>
<dbReference type="GO" id="GO:0000160">
    <property type="term" value="P:phosphorelay signal transduction system"/>
    <property type="evidence" value="ECO:0007669"/>
    <property type="project" value="UniProtKB-KW"/>
</dbReference>
<dbReference type="PANTHER" id="PTHR45339:SF1">
    <property type="entry name" value="HYBRID SIGNAL TRANSDUCTION HISTIDINE KINASE J"/>
    <property type="match status" value="1"/>
</dbReference>
<evidence type="ECO:0000313" key="6">
    <source>
        <dbReference type="EMBL" id="KAA2250931.1"/>
    </source>
</evidence>
<name>A0A5B2WGD4_9PSEU</name>
<sequence length="207" mass="22182">MTAGPAEDTEAGRTVDDGFLERLLVAMEQVGNGNFRRRLVVSGSDLPARVAQAFNDIADRNQFLVGELVRLRTAVGVEGQLSHRIDPNVGPGGWTLAAESVNELIEDLTRPTDELSRVLAAVAEGDLSQRMSVQFSGHQQRGEFVTLGRTVNELLEKLSLFASEVTRVAREVGTEGILGGQADVPGVAGVWRDLTNSVNLMAGNLTS</sequence>
<dbReference type="AlphaFoldDB" id="A0A5B2WGD4"/>
<dbReference type="Pfam" id="PF18947">
    <property type="entry name" value="HAMP_2"/>
    <property type="match status" value="1"/>
</dbReference>
<evidence type="ECO:0000256" key="3">
    <source>
        <dbReference type="ARBA" id="ARBA00022989"/>
    </source>
</evidence>
<dbReference type="Gene3D" id="1.20.120.1530">
    <property type="match status" value="2"/>
</dbReference>
<dbReference type="PANTHER" id="PTHR45339">
    <property type="entry name" value="HYBRID SIGNAL TRANSDUCTION HISTIDINE KINASE J"/>
    <property type="match status" value="1"/>
</dbReference>
<accession>A0A5B2WGD4</accession>
<dbReference type="SMART" id="SM00304">
    <property type="entry name" value="HAMP"/>
    <property type="match status" value="2"/>
</dbReference>
<keyword evidence="4" id="KW-0902">Two-component regulatory system</keyword>
<evidence type="ECO:0000256" key="1">
    <source>
        <dbReference type="ARBA" id="ARBA00022553"/>
    </source>
</evidence>
<feature type="domain" description="HAMP" evidence="5">
    <location>
        <begin position="106"/>
        <end position="163"/>
    </location>
</feature>
<dbReference type="PROSITE" id="PS50885">
    <property type="entry name" value="HAMP"/>
    <property type="match status" value="2"/>
</dbReference>
<keyword evidence="3" id="KW-1133">Transmembrane helix</keyword>
<dbReference type="GO" id="GO:0016020">
    <property type="term" value="C:membrane"/>
    <property type="evidence" value="ECO:0007669"/>
    <property type="project" value="InterPro"/>
</dbReference>
<feature type="non-terminal residue" evidence="6">
    <location>
        <position position="207"/>
    </location>
</feature>
<dbReference type="InterPro" id="IPR003660">
    <property type="entry name" value="HAMP_dom"/>
</dbReference>
<keyword evidence="1" id="KW-0597">Phosphoprotein</keyword>
<protein>
    <submittedName>
        <fullName evidence="6">Methyl-accepting chemotaxis protein</fullName>
    </submittedName>
</protein>
<reference evidence="6 7" key="1">
    <citation type="submission" date="2019-09" db="EMBL/GenBank/DDBJ databases">
        <title>Goodfellowia gen. nov., a new genus of the Pseudonocardineae related to Actinoalloteichus, containing Goodfellowia coeruleoviolacea gen. nov., comb. nov. gen. nov., comb. nov.</title>
        <authorList>
            <person name="Labeda D."/>
        </authorList>
    </citation>
    <scope>NUCLEOTIDE SEQUENCE [LARGE SCALE GENOMIC DNA]</scope>
    <source>
        <strain evidence="6 7">AN110305</strain>
    </source>
</reference>
<dbReference type="CDD" id="cd06225">
    <property type="entry name" value="HAMP"/>
    <property type="match status" value="2"/>
</dbReference>